<organism evidence="2 3">
    <name type="scientific">Crocosphaera chwakensis CCY0110</name>
    <dbReference type="NCBI Taxonomy" id="391612"/>
    <lineage>
        <taxon>Bacteria</taxon>
        <taxon>Bacillati</taxon>
        <taxon>Cyanobacteriota</taxon>
        <taxon>Cyanophyceae</taxon>
        <taxon>Oscillatoriophycideae</taxon>
        <taxon>Chroococcales</taxon>
        <taxon>Aphanothecaceae</taxon>
        <taxon>Crocosphaera</taxon>
        <taxon>Crocosphaera chwakensis</taxon>
    </lineage>
</organism>
<protein>
    <submittedName>
        <fullName evidence="2">Uncharacterized protein</fullName>
    </submittedName>
</protein>
<evidence type="ECO:0000256" key="1">
    <source>
        <dbReference type="SAM" id="Coils"/>
    </source>
</evidence>
<dbReference type="Proteomes" id="UP000003781">
    <property type="component" value="Unassembled WGS sequence"/>
</dbReference>
<dbReference type="EMBL" id="AAXW01000028">
    <property type="protein sequence ID" value="EAZ90221.1"/>
    <property type="molecule type" value="Genomic_DNA"/>
</dbReference>
<reference evidence="2 3" key="1">
    <citation type="submission" date="2007-03" db="EMBL/GenBank/DDBJ databases">
        <authorList>
            <person name="Stal L."/>
            <person name="Ferriera S."/>
            <person name="Johnson J."/>
            <person name="Kravitz S."/>
            <person name="Beeson K."/>
            <person name="Sutton G."/>
            <person name="Rogers Y.-H."/>
            <person name="Friedman R."/>
            <person name="Frazier M."/>
            <person name="Venter J.C."/>
        </authorList>
    </citation>
    <scope>NUCLEOTIDE SEQUENCE [LARGE SCALE GENOMIC DNA]</scope>
    <source>
        <strain evidence="2 3">CCY0110</strain>
    </source>
</reference>
<comment type="caution">
    <text evidence="2">The sequence shown here is derived from an EMBL/GenBank/DDBJ whole genome shotgun (WGS) entry which is preliminary data.</text>
</comment>
<name>A3ITD6_9CHRO</name>
<keyword evidence="3" id="KW-1185">Reference proteome</keyword>
<sequence length="110" mass="12700">MNLQKLLKLDRFQQNKSEKAYKESVVETVEALVRVGITPDDSCSLSESVERVLSELTDKETELYGQIPTKEEIEAEIKKTDKEIEGLEQEKSEIERKIAMIRSKRNLESK</sequence>
<dbReference type="RefSeq" id="WP_008276641.1">
    <property type="nucleotide sequence ID" value="NZ_AAXW01000028.1"/>
</dbReference>
<evidence type="ECO:0000313" key="2">
    <source>
        <dbReference type="EMBL" id="EAZ90221.1"/>
    </source>
</evidence>
<feature type="coiled-coil region" evidence="1">
    <location>
        <begin position="70"/>
        <end position="104"/>
    </location>
</feature>
<dbReference type="AlphaFoldDB" id="A3ITD6"/>
<evidence type="ECO:0000313" key="3">
    <source>
        <dbReference type="Proteomes" id="UP000003781"/>
    </source>
</evidence>
<keyword evidence="1" id="KW-0175">Coiled coil</keyword>
<accession>A3ITD6</accession>
<proteinExistence type="predicted"/>
<dbReference type="eggNOG" id="ENOG502ZH89">
    <property type="taxonomic scope" value="Bacteria"/>
</dbReference>
<gene>
    <name evidence="2" type="ORF">CY0110_04398</name>
</gene>